<dbReference type="InterPro" id="IPR019734">
    <property type="entry name" value="TPR_rpt"/>
</dbReference>
<dbReference type="InterPro" id="IPR011990">
    <property type="entry name" value="TPR-like_helical_dom_sf"/>
</dbReference>
<evidence type="ECO:0000313" key="6">
    <source>
        <dbReference type="EMBL" id="CAD9712469.1"/>
    </source>
</evidence>
<evidence type="ECO:0000256" key="3">
    <source>
        <dbReference type="ARBA" id="ARBA00022737"/>
    </source>
</evidence>
<protein>
    <submittedName>
        <fullName evidence="6">Uncharacterized protein</fullName>
    </submittedName>
</protein>
<feature type="repeat" description="TPR" evidence="5">
    <location>
        <begin position="5"/>
        <end position="38"/>
    </location>
</feature>
<comment type="subcellular location">
    <subcellularLocation>
        <location evidence="1">Cytoplasm</location>
    </subcellularLocation>
</comment>
<dbReference type="PANTHER" id="PTHR22904">
    <property type="entry name" value="TPR REPEAT CONTAINING PROTEIN"/>
    <property type="match status" value="1"/>
</dbReference>
<dbReference type="PROSITE" id="PS50005">
    <property type="entry name" value="TPR"/>
    <property type="match status" value="2"/>
</dbReference>
<evidence type="ECO:0000256" key="2">
    <source>
        <dbReference type="ARBA" id="ARBA00022490"/>
    </source>
</evidence>
<dbReference type="FunFam" id="1.25.40.10:FF:000020">
    <property type="entry name" value="Stress-induced phosphoprotein 1"/>
    <property type="match status" value="1"/>
</dbReference>
<evidence type="ECO:0000256" key="5">
    <source>
        <dbReference type="PROSITE-ProRule" id="PRU00339"/>
    </source>
</evidence>
<dbReference type="AlphaFoldDB" id="A0A7S2WWZ7"/>
<evidence type="ECO:0000256" key="4">
    <source>
        <dbReference type="ARBA" id="ARBA00022803"/>
    </source>
</evidence>
<proteinExistence type="predicted"/>
<dbReference type="Pfam" id="PF13414">
    <property type="entry name" value="TPR_11"/>
    <property type="match status" value="1"/>
</dbReference>
<sequence>MTMNAEELKQEGNALYKDGKYLKAAATYSQAIKLDKENGVLYSNRSAALLQLNKVKKAIADADECIRLKPDWEKGYFRKGTIYESMDKTEEALEAYKLALEKNPDNRDCTNKVKLLTKMVQRQQAKAEKLSKQNFSFDKKADKK</sequence>
<accession>A0A7S2WWZ7</accession>
<gene>
    <name evidence="6" type="ORF">CPRI1469_LOCUS1310</name>
    <name evidence="7" type="ORF">CPRI1469_LOCUS1314</name>
</gene>
<dbReference type="GO" id="GO:0051879">
    <property type="term" value="F:Hsp90 protein binding"/>
    <property type="evidence" value="ECO:0007669"/>
    <property type="project" value="TreeGrafter"/>
</dbReference>
<dbReference type="SUPFAM" id="SSF48452">
    <property type="entry name" value="TPR-like"/>
    <property type="match status" value="1"/>
</dbReference>
<name>A0A7S2WWZ7_9CHLO</name>
<evidence type="ECO:0000256" key="1">
    <source>
        <dbReference type="ARBA" id="ARBA00004496"/>
    </source>
</evidence>
<dbReference type="PROSITE" id="PS50293">
    <property type="entry name" value="TPR_REGION"/>
    <property type="match status" value="1"/>
</dbReference>
<feature type="repeat" description="TPR" evidence="5">
    <location>
        <begin position="73"/>
        <end position="106"/>
    </location>
</feature>
<reference evidence="6" key="1">
    <citation type="submission" date="2021-01" db="EMBL/GenBank/DDBJ databases">
        <authorList>
            <person name="Corre E."/>
            <person name="Pelletier E."/>
            <person name="Niang G."/>
            <person name="Scheremetjew M."/>
            <person name="Finn R."/>
            <person name="Kale V."/>
            <person name="Holt S."/>
            <person name="Cochrane G."/>
            <person name="Meng A."/>
            <person name="Brown T."/>
            <person name="Cohen L."/>
        </authorList>
    </citation>
    <scope>NUCLEOTIDE SEQUENCE</scope>
    <source>
        <strain evidence="6">CCMP1205</strain>
    </source>
</reference>
<dbReference type="SMART" id="SM00028">
    <property type="entry name" value="TPR"/>
    <property type="match status" value="3"/>
</dbReference>
<keyword evidence="2" id="KW-0963">Cytoplasm</keyword>
<organism evidence="6">
    <name type="scientific">Chloropicon primus</name>
    <dbReference type="NCBI Taxonomy" id="1764295"/>
    <lineage>
        <taxon>Eukaryota</taxon>
        <taxon>Viridiplantae</taxon>
        <taxon>Chlorophyta</taxon>
        <taxon>Chloropicophyceae</taxon>
        <taxon>Chloropicales</taxon>
        <taxon>Chloropicaceae</taxon>
        <taxon>Chloropicon</taxon>
    </lineage>
</organism>
<evidence type="ECO:0000313" key="7">
    <source>
        <dbReference type="EMBL" id="CAD9712473.1"/>
    </source>
</evidence>
<keyword evidence="4 5" id="KW-0802">TPR repeat</keyword>
<dbReference type="EMBL" id="HBHL01002259">
    <property type="protein sequence ID" value="CAD9712469.1"/>
    <property type="molecule type" value="Transcribed_RNA"/>
</dbReference>
<dbReference type="EMBL" id="HBHL01002263">
    <property type="protein sequence ID" value="CAD9712473.1"/>
    <property type="molecule type" value="Transcribed_RNA"/>
</dbReference>
<dbReference type="Pfam" id="PF00515">
    <property type="entry name" value="TPR_1"/>
    <property type="match status" value="1"/>
</dbReference>
<dbReference type="PANTHER" id="PTHR22904:SF523">
    <property type="entry name" value="STRESS-INDUCED-PHOSPHOPROTEIN 1"/>
    <property type="match status" value="1"/>
</dbReference>
<dbReference type="Gene3D" id="1.25.40.10">
    <property type="entry name" value="Tetratricopeptide repeat domain"/>
    <property type="match status" value="1"/>
</dbReference>
<keyword evidence="3" id="KW-0677">Repeat</keyword>
<dbReference type="GO" id="GO:0005737">
    <property type="term" value="C:cytoplasm"/>
    <property type="evidence" value="ECO:0007669"/>
    <property type="project" value="UniProtKB-SubCell"/>
</dbReference>